<dbReference type="PANTHER" id="PTHR31791:SF60">
    <property type="entry name" value="FRIGIDA-LIKE PROTEIN 5"/>
    <property type="match status" value="1"/>
</dbReference>
<evidence type="ECO:0000256" key="1">
    <source>
        <dbReference type="ARBA" id="ARBA00008956"/>
    </source>
</evidence>
<evidence type="ECO:0000256" key="2">
    <source>
        <dbReference type="ARBA" id="ARBA00022473"/>
    </source>
</evidence>
<evidence type="ECO:0000256" key="6">
    <source>
        <dbReference type="SAM" id="Coils"/>
    </source>
</evidence>
<accession>A0ABR2TYE2</accession>
<evidence type="ECO:0000256" key="4">
    <source>
        <dbReference type="ARBA" id="ARBA00023089"/>
    </source>
</evidence>
<comment type="similarity">
    <text evidence="1 5">Belongs to the Frigida family.</text>
</comment>
<dbReference type="InterPro" id="IPR012474">
    <property type="entry name" value="Frigida"/>
</dbReference>
<organism evidence="7 8">
    <name type="scientific">Hibiscus sabdariffa</name>
    <name type="common">roselle</name>
    <dbReference type="NCBI Taxonomy" id="183260"/>
    <lineage>
        <taxon>Eukaryota</taxon>
        <taxon>Viridiplantae</taxon>
        <taxon>Streptophyta</taxon>
        <taxon>Embryophyta</taxon>
        <taxon>Tracheophyta</taxon>
        <taxon>Spermatophyta</taxon>
        <taxon>Magnoliopsida</taxon>
        <taxon>eudicotyledons</taxon>
        <taxon>Gunneridae</taxon>
        <taxon>Pentapetalae</taxon>
        <taxon>rosids</taxon>
        <taxon>malvids</taxon>
        <taxon>Malvales</taxon>
        <taxon>Malvaceae</taxon>
        <taxon>Malvoideae</taxon>
        <taxon>Hibiscus</taxon>
    </lineage>
</organism>
<keyword evidence="4 5" id="KW-0287">Flowering</keyword>
<dbReference type="Pfam" id="PF07899">
    <property type="entry name" value="Frigida"/>
    <property type="match status" value="1"/>
</dbReference>
<reference evidence="7 8" key="1">
    <citation type="journal article" date="2024" name="G3 (Bethesda)">
        <title>Genome assembly of Hibiscus sabdariffa L. provides insights into metabolisms of medicinal natural products.</title>
        <authorList>
            <person name="Kim T."/>
        </authorList>
    </citation>
    <scope>NUCLEOTIDE SEQUENCE [LARGE SCALE GENOMIC DNA]</scope>
    <source>
        <strain evidence="7">TK-2024</strain>
        <tissue evidence="7">Old leaves</tissue>
    </source>
</reference>
<proteinExistence type="inferred from homology"/>
<keyword evidence="3 5" id="KW-0221">Differentiation</keyword>
<evidence type="ECO:0000313" key="8">
    <source>
        <dbReference type="Proteomes" id="UP001396334"/>
    </source>
</evidence>
<dbReference type="PANTHER" id="PTHR31791">
    <property type="entry name" value="FRIGIDA-LIKE PROTEIN 3-RELATED"/>
    <property type="match status" value="1"/>
</dbReference>
<protein>
    <recommendedName>
        <fullName evidence="5">FRIGIDA-like protein</fullName>
    </recommendedName>
</protein>
<name>A0ABR2TYE2_9ROSI</name>
<keyword evidence="2 5" id="KW-0217">Developmental protein</keyword>
<keyword evidence="6" id="KW-0175">Coiled coil</keyword>
<evidence type="ECO:0000256" key="3">
    <source>
        <dbReference type="ARBA" id="ARBA00022782"/>
    </source>
</evidence>
<dbReference type="EMBL" id="JBBPBN010000004">
    <property type="protein sequence ID" value="KAK9042262.1"/>
    <property type="molecule type" value="Genomic_DNA"/>
</dbReference>
<dbReference type="Proteomes" id="UP001396334">
    <property type="component" value="Unassembled WGS sequence"/>
</dbReference>
<evidence type="ECO:0000256" key="5">
    <source>
        <dbReference type="RuleBase" id="RU364012"/>
    </source>
</evidence>
<keyword evidence="8" id="KW-1185">Reference proteome</keyword>
<comment type="caution">
    <text evidence="7">The sequence shown here is derived from an EMBL/GenBank/DDBJ whole genome shotgun (WGS) entry which is preliminary data.</text>
</comment>
<evidence type="ECO:0000313" key="7">
    <source>
        <dbReference type="EMBL" id="KAK9042262.1"/>
    </source>
</evidence>
<sequence length="467" mass="54992">MRVQKMEKIGLKDQDGDKCRREYQSKEEQFRRKLKDLKEHCSDLEMIEKEVQKEIKREEREFVQRCRELKLMEDSVTMQFEELKEKEEHFRLKMNQFWRFFTTQERKLEMGFQDGKEKHEDLEQRYRELEFKEKHYAECLRKVELREKELVERSNYLESKSLALALRHQGNNESAGSSPFKCSIDHSSPAHLRFCVYMDGKDLQMFLNERWKEHGSIGTEVAMVLPLAADPAKLVLDAMEGFYPPHLSKGDREFDVNVARSSCIILLEQLMKLSPEVKPHVKKEAMKLSFSWMTKMRAESGHELEVLGFLLLLASFQLAGAFDTDELVNFLEFVAQHIQTPELFKVLGLGDKITGFIRKLIEKKQHLEAIRYIYAFEQVNEFPPVPLLKDFLSHSDAEATKVMKKGKMAPKAQKEQNTKRIADLKRVVECIEDKKLESEYQPQNLTSLKNLILSLEKSRWKQKSYLP</sequence>
<feature type="coiled-coil region" evidence="6">
    <location>
        <begin position="20"/>
        <end position="61"/>
    </location>
</feature>
<gene>
    <name evidence="7" type="ORF">V6N11_017339</name>
</gene>